<evidence type="ECO:0000256" key="13">
    <source>
        <dbReference type="ARBA" id="ARBA00023075"/>
    </source>
</evidence>
<evidence type="ECO:0000256" key="1">
    <source>
        <dbReference type="ARBA" id="ARBA00003257"/>
    </source>
</evidence>
<keyword evidence="7 17" id="KW-0679">Respiratory chain</keyword>
<keyword evidence="11 17" id="KW-1133">Transmembrane helix</keyword>
<feature type="transmembrane region" description="Helical" evidence="17">
    <location>
        <begin position="80"/>
        <end position="100"/>
    </location>
</feature>
<comment type="catalytic activity">
    <reaction evidence="16 17">
        <text>a ubiquinone + NADH + 5 H(+)(in) = a ubiquinol + NAD(+) + 4 H(+)(out)</text>
        <dbReference type="Rhea" id="RHEA:29091"/>
        <dbReference type="Rhea" id="RHEA-COMP:9565"/>
        <dbReference type="Rhea" id="RHEA-COMP:9566"/>
        <dbReference type="ChEBI" id="CHEBI:15378"/>
        <dbReference type="ChEBI" id="CHEBI:16389"/>
        <dbReference type="ChEBI" id="CHEBI:17976"/>
        <dbReference type="ChEBI" id="CHEBI:57540"/>
        <dbReference type="ChEBI" id="CHEBI:57945"/>
        <dbReference type="EC" id="7.1.1.2"/>
    </reaction>
</comment>
<feature type="transmembrane region" description="Helical" evidence="17">
    <location>
        <begin position="264"/>
        <end position="288"/>
    </location>
</feature>
<feature type="domain" description="NADH:quinone oxidoreductase/Mrp antiporter transmembrane" evidence="18">
    <location>
        <begin position="77"/>
        <end position="355"/>
    </location>
</feature>
<keyword evidence="14 17" id="KW-0496">Mitochondrion</keyword>
<evidence type="ECO:0000256" key="17">
    <source>
        <dbReference type="RuleBase" id="RU003297"/>
    </source>
</evidence>
<feature type="transmembrane region" description="Helical" evidence="17">
    <location>
        <begin position="341"/>
        <end position="360"/>
    </location>
</feature>
<evidence type="ECO:0000256" key="5">
    <source>
        <dbReference type="ARBA" id="ARBA00021006"/>
    </source>
</evidence>
<evidence type="ECO:0000256" key="9">
    <source>
        <dbReference type="ARBA" id="ARBA00022967"/>
    </source>
</evidence>
<feature type="transmembrane region" description="Helical" evidence="17">
    <location>
        <begin position="178"/>
        <end position="199"/>
    </location>
</feature>
<dbReference type="GO" id="GO:0048039">
    <property type="term" value="F:ubiquinone binding"/>
    <property type="evidence" value="ECO:0007669"/>
    <property type="project" value="TreeGrafter"/>
</dbReference>
<keyword evidence="9" id="KW-1278">Translocase</keyword>
<keyword evidence="12 17" id="KW-0520">NAD</keyword>
<reference evidence="19" key="1">
    <citation type="submission" date="2018-07" db="EMBL/GenBank/DDBJ databases">
        <title>Capillaria sp. from a cat in New South Wales, Australia.</title>
        <authorList>
            <person name="Slapeta J."/>
        </authorList>
    </citation>
    <scope>NUCLEOTIDE SEQUENCE</scope>
    <source>
        <strain evidence="19">Cat-2018</strain>
    </source>
</reference>
<comment type="similarity">
    <text evidence="3 17">Belongs to the complex I subunit 4 family.</text>
</comment>
<accession>A0A6M2UJ51</accession>
<evidence type="ECO:0000259" key="18">
    <source>
        <dbReference type="Pfam" id="PF00361"/>
    </source>
</evidence>
<organism evidence="19">
    <name type="scientific">Capillaria sp. cat-2018</name>
    <dbReference type="NCBI Taxonomy" id="2488633"/>
    <lineage>
        <taxon>Eukaryota</taxon>
        <taxon>Metazoa</taxon>
        <taxon>Ecdysozoa</taxon>
        <taxon>Nematoda</taxon>
        <taxon>Enoplea</taxon>
        <taxon>Dorylaimia</taxon>
        <taxon>Trichinellida</taxon>
        <taxon>Capillariidae</taxon>
        <taxon>Capillaria</taxon>
    </lineage>
</organism>
<protein>
    <recommendedName>
        <fullName evidence="5 17">NADH-ubiquinone oxidoreductase chain 4</fullName>
        <ecNumber evidence="4 17">7.1.1.2</ecNumber>
    </recommendedName>
</protein>
<dbReference type="InterPro" id="IPR001750">
    <property type="entry name" value="ND/Mrp_TM"/>
</dbReference>
<dbReference type="EMBL" id="MH665363">
    <property type="protein sequence ID" value="QCL17196.1"/>
    <property type="molecule type" value="Genomic_DNA"/>
</dbReference>
<feature type="transmembrane region" description="Helical" evidence="17">
    <location>
        <begin position="32"/>
        <end position="51"/>
    </location>
</feature>
<feature type="transmembrane region" description="Helical" evidence="17">
    <location>
        <begin position="372"/>
        <end position="399"/>
    </location>
</feature>
<evidence type="ECO:0000313" key="19">
    <source>
        <dbReference type="EMBL" id="QCL17196.1"/>
    </source>
</evidence>
<proteinExistence type="inferred from homology"/>
<dbReference type="GO" id="GO:0042773">
    <property type="term" value="P:ATP synthesis coupled electron transport"/>
    <property type="evidence" value="ECO:0007669"/>
    <property type="project" value="InterPro"/>
</dbReference>
<keyword evidence="13 17" id="KW-0830">Ubiquinone</keyword>
<dbReference type="AlphaFoldDB" id="A0A6M2UJ51"/>
<evidence type="ECO:0000256" key="14">
    <source>
        <dbReference type="ARBA" id="ARBA00023128"/>
    </source>
</evidence>
<dbReference type="Pfam" id="PF00361">
    <property type="entry name" value="Proton_antipo_M"/>
    <property type="match status" value="1"/>
</dbReference>
<keyword evidence="8 17" id="KW-0812">Transmembrane</keyword>
<evidence type="ECO:0000256" key="10">
    <source>
        <dbReference type="ARBA" id="ARBA00022982"/>
    </source>
</evidence>
<feature type="transmembrane region" description="Helical" evidence="17">
    <location>
        <begin position="7"/>
        <end position="26"/>
    </location>
</feature>
<sequence>MLMVMIVLLMIYWLVSGYVGSVSLLMSSETKLSYFMVMVTILLFISYSMYFSYYNKNFEKLIYIYVFILLPFFTMNKIMYFYVFFELSIIPMYLLILGWGSQPERLIASNYLMLYTLCFSLPMLVMFLVLLNKSFSCWEFFMYKEFSWLFWSFLMLPFFIKMPVYLFHLWLPKAHVEAPVMGSMFLASILLKTGSYGMLKINEISFKFFNNNLVSIFFILVFSGSLMCIIQNDLKKFVAYSSVTHMTMIAVLLFSNYYSLDSGIITLMLAHGMLSNVMFFITGIFSNFSKTRVIFMQQNYSLIIPVMWYFLIMVLFLNSGLPPSLSMMSEMMLFINGSMNWVMNFLFMMLMFMALIYYPVWFMTMINSSKSFVGLVGNLLISDMTIVLFYALVLSGLWINMSMIL</sequence>
<comment type="subcellular location">
    <subcellularLocation>
        <location evidence="2 17">Mitochondrion membrane</location>
        <topology evidence="2 17">Multi-pass membrane protein</topology>
    </subcellularLocation>
</comment>
<evidence type="ECO:0000256" key="12">
    <source>
        <dbReference type="ARBA" id="ARBA00023027"/>
    </source>
</evidence>
<keyword evidence="10 17" id="KW-0249">Electron transport</keyword>
<evidence type="ECO:0000256" key="6">
    <source>
        <dbReference type="ARBA" id="ARBA00022448"/>
    </source>
</evidence>
<dbReference type="EC" id="7.1.1.2" evidence="4 17"/>
<dbReference type="InterPro" id="IPR003918">
    <property type="entry name" value="NADH_UbQ_OxRdtase"/>
</dbReference>
<dbReference type="GO" id="GO:0015990">
    <property type="term" value="P:electron transport coupled proton transport"/>
    <property type="evidence" value="ECO:0007669"/>
    <property type="project" value="TreeGrafter"/>
</dbReference>
<geneLocation type="mitochondrion" evidence="19"/>
<evidence type="ECO:0000256" key="4">
    <source>
        <dbReference type="ARBA" id="ARBA00012944"/>
    </source>
</evidence>
<evidence type="ECO:0000256" key="16">
    <source>
        <dbReference type="ARBA" id="ARBA00049551"/>
    </source>
</evidence>
<feature type="transmembrane region" description="Helical" evidence="17">
    <location>
        <begin position="237"/>
        <end position="258"/>
    </location>
</feature>
<dbReference type="GO" id="GO:0031966">
    <property type="term" value="C:mitochondrial membrane"/>
    <property type="evidence" value="ECO:0007669"/>
    <property type="project" value="UniProtKB-SubCell"/>
</dbReference>
<dbReference type="PRINTS" id="PR01437">
    <property type="entry name" value="NUOXDRDTASE4"/>
</dbReference>
<dbReference type="PANTHER" id="PTHR43507">
    <property type="entry name" value="NADH-UBIQUINONE OXIDOREDUCTASE CHAIN 4"/>
    <property type="match status" value="1"/>
</dbReference>
<feature type="transmembrane region" description="Helical" evidence="17">
    <location>
        <begin position="300"/>
        <end position="321"/>
    </location>
</feature>
<dbReference type="GO" id="GO:0003954">
    <property type="term" value="F:NADH dehydrogenase activity"/>
    <property type="evidence" value="ECO:0007669"/>
    <property type="project" value="TreeGrafter"/>
</dbReference>
<gene>
    <name evidence="19" type="primary">nad4</name>
</gene>
<evidence type="ECO:0000256" key="8">
    <source>
        <dbReference type="ARBA" id="ARBA00022692"/>
    </source>
</evidence>
<dbReference type="PANTHER" id="PTHR43507:SF20">
    <property type="entry name" value="NADH-UBIQUINONE OXIDOREDUCTASE CHAIN 4"/>
    <property type="match status" value="1"/>
</dbReference>
<evidence type="ECO:0000256" key="7">
    <source>
        <dbReference type="ARBA" id="ARBA00022660"/>
    </source>
</evidence>
<comment type="function">
    <text evidence="1">Core subunit of the mitochondrial membrane respiratory chain NADH dehydrogenase (Complex I) that is believed to belong to the minimal assembly required for catalysis. Complex I functions in the transfer of electrons from NADH to the respiratory chain. The immediate electron acceptor for the enzyme is believed to be ubiquinone.</text>
</comment>
<feature type="transmembrane region" description="Helical" evidence="17">
    <location>
        <begin position="112"/>
        <end position="130"/>
    </location>
</feature>
<keyword evidence="15 17" id="KW-0472">Membrane</keyword>
<feature type="transmembrane region" description="Helical" evidence="17">
    <location>
        <begin position="150"/>
        <end position="171"/>
    </location>
</feature>
<comment type="function">
    <text evidence="17">Core subunit of the mitochondrial membrane respiratory chain NADH dehydrogenase (Complex I) which catalyzes electron transfer from NADH through the respiratory chain, using ubiquinone as an electron acceptor. Essential for the catalytic activity and assembly of complex I.</text>
</comment>
<evidence type="ECO:0000256" key="3">
    <source>
        <dbReference type="ARBA" id="ARBA00009025"/>
    </source>
</evidence>
<feature type="transmembrane region" description="Helical" evidence="17">
    <location>
        <begin position="58"/>
        <end position="74"/>
    </location>
</feature>
<feature type="transmembrane region" description="Helical" evidence="17">
    <location>
        <begin position="211"/>
        <end position="230"/>
    </location>
</feature>
<evidence type="ECO:0000256" key="11">
    <source>
        <dbReference type="ARBA" id="ARBA00022989"/>
    </source>
</evidence>
<dbReference type="GO" id="GO:0008137">
    <property type="term" value="F:NADH dehydrogenase (ubiquinone) activity"/>
    <property type="evidence" value="ECO:0007669"/>
    <property type="project" value="UniProtKB-UniRule"/>
</dbReference>
<evidence type="ECO:0000256" key="15">
    <source>
        <dbReference type="ARBA" id="ARBA00023136"/>
    </source>
</evidence>
<evidence type="ECO:0000256" key="2">
    <source>
        <dbReference type="ARBA" id="ARBA00004225"/>
    </source>
</evidence>
<keyword evidence="6 17" id="KW-0813">Transport</keyword>
<name>A0A6M2UJ51_9BILA</name>